<dbReference type="InterPro" id="IPR050248">
    <property type="entry name" value="Polysacc_deacetylase_ArnD"/>
</dbReference>
<dbReference type="GO" id="GO:0005975">
    <property type="term" value="P:carbohydrate metabolic process"/>
    <property type="evidence" value="ECO:0007669"/>
    <property type="project" value="InterPro"/>
</dbReference>
<dbReference type="AlphaFoldDB" id="A0A395V807"/>
<dbReference type="InterPro" id="IPR002509">
    <property type="entry name" value="NODB_dom"/>
</dbReference>
<keyword evidence="1" id="KW-0479">Metal-binding</keyword>
<feature type="chain" id="PRO_5039026377" evidence="3">
    <location>
        <begin position="34"/>
        <end position="240"/>
    </location>
</feature>
<keyword evidence="3" id="KW-0732">Signal</keyword>
<dbReference type="RefSeq" id="WP_118097583.1">
    <property type="nucleotide sequence ID" value="NZ_CAUFGO010000005.1"/>
</dbReference>
<accession>A0A395V807</accession>
<dbReference type="PANTHER" id="PTHR10587:SF133">
    <property type="entry name" value="CHITIN DEACETYLASE 1-RELATED"/>
    <property type="match status" value="1"/>
</dbReference>
<dbReference type="GO" id="GO:0016810">
    <property type="term" value="F:hydrolase activity, acting on carbon-nitrogen (but not peptide) bonds"/>
    <property type="evidence" value="ECO:0007669"/>
    <property type="project" value="InterPro"/>
</dbReference>
<dbReference type="PROSITE" id="PS51677">
    <property type="entry name" value="NODB"/>
    <property type="match status" value="1"/>
</dbReference>
<reference evidence="5 6" key="1">
    <citation type="submission" date="2018-08" db="EMBL/GenBank/DDBJ databases">
        <title>A genome reference for cultivated species of the human gut microbiota.</title>
        <authorList>
            <person name="Zou Y."/>
            <person name="Xue W."/>
            <person name="Luo G."/>
        </authorList>
    </citation>
    <scope>NUCLEOTIDE SEQUENCE [LARGE SCALE GENOMIC DNA]</scope>
    <source>
        <strain evidence="5 6">AF22-12AC</strain>
    </source>
</reference>
<dbReference type="Gene3D" id="3.20.20.370">
    <property type="entry name" value="Glycoside hydrolase/deacetylase"/>
    <property type="match status" value="1"/>
</dbReference>
<comment type="caution">
    <text evidence="5">The sequence shown here is derived from an EMBL/GenBank/DDBJ whole genome shotgun (WGS) entry which is preliminary data.</text>
</comment>
<dbReference type="GO" id="GO:0016020">
    <property type="term" value="C:membrane"/>
    <property type="evidence" value="ECO:0007669"/>
    <property type="project" value="TreeGrafter"/>
</dbReference>
<evidence type="ECO:0000256" key="3">
    <source>
        <dbReference type="SAM" id="SignalP"/>
    </source>
</evidence>
<gene>
    <name evidence="5" type="ORF">DWX93_10340</name>
</gene>
<dbReference type="Proteomes" id="UP000266172">
    <property type="component" value="Unassembled WGS sequence"/>
</dbReference>
<proteinExistence type="predicted"/>
<evidence type="ECO:0000259" key="4">
    <source>
        <dbReference type="PROSITE" id="PS51677"/>
    </source>
</evidence>
<evidence type="ECO:0000313" key="5">
    <source>
        <dbReference type="EMBL" id="RGS39619.1"/>
    </source>
</evidence>
<organism evidence="5 6">
    <name type="scientific">Roseburia hominis</name>
    <dbReference type="NCBI Taxonomy" id="301301"/>
    <lineage>
        <taxon>Bacteria</taxon>
        <taxon>Bacillati</taxon>
        <taxon>Bacillota</taxon>
        <taxon>Clostridia</taxon>
        <taxon>Lachnospirales</taxon>
        <taxon>Lachnospiraceae</taxon>
        <taxon>Roseburia</taxon>
    </lineage>
</organism>
<evidence type="ECO:0000313" key="6">
    <source>
        <dbReference type="Proteomes" id="UP000266172"/>
    </source>
</evidence>
<dbReference type="PROSITE" id="PS51257">
    <property type="entry name" value="PROKAR_LIPOPROTEIN"/>
    <property type="match status" value="1"/>
</dbReference>
<dbReference type="PANTHER" id="PTHR10587">
    <property type="entry name" value="GLYCOSYL TRANSFERASE-RELATED"/>
    <property type="match status" value="1"/>
</dbReference>
<name>A0A395V807_9FIRM</name>
<keyword evidence="2" id="KW-0378">Hydrolase</keyword>
<evidence type="ECO:0000256" key="1">
    <source>
        <dbReference type="ARBA" id="ARBA00022723"/>
    </source>
</evidence>
<dbReference type="SUPFAM" id="SSF88713">
    <property type="entry name" value="Glycoside hydrolase/deacetylase"/>
    <property type="match status" value="1"/>
</dbReference>
<dbReference type="GO" id="GO:0046872">
    <property type="term" value="F:metal ion binding"/>
    <property type="evidence" value="ECO:0007669"/>
    <property type="project" value="UniProtKB-KW"/>
</dbReference>
<feature type="signal peptide" evidence="3">
    <location>
        <begin position="1"/>
        <end position="33"/>
    </location>
</feature>
<feature type="domain" description="NodB homology" evidence="4">
    <location>
        <begin position="58"/>
        <end position="232"/>
    </location>
</feature>
<evidence type="ECO:0000256" key="2">
    <source>
        <dbReference type="ARBA" id="ARBA00022801"/>
    </source>
</evidence>
<dbReference type="Pfam" id="PF01522">
    <property type="entry name" value="Polysacc_deac_1"/>
    <property type="match status" value="1"/>
</dbReference>
<dbReference type="InterPro" id="IPR011330">
    <property type="entry name" value="Glyco_hydro/deAcase_b/a-brl"/>
</dbReference>
<dbReference type="EMBL" id="QRVL01000008">
    <property type="protein sequence ID" value="RGS39619.1"/>
    <property type="molecule type" value="Genomic_DNA"/>
</dbReference>
<protein>
    <submittedName>
        <fullName evidence="5">Peptidoglycan N-acetylglucosamine deacetylase</fullName>
    </submittedName>
</protein>
<sequence length="240" mass="26625">MRIAGSWFYNKKKRGRLIWAAAGMACMAAGCCAAFYMQVSLHAPTEVREALAMDESVKKVAITFDDGPNPDYTEMLLAGLKERGVSATFFLLGKEVEQYPEIVKKIHEGGHLIGTHSYEHVNLSNLTDAAAIEQVDKTNAAIHEIIGEFPEYIRPPFGCWKPNLDYETTMIEVLWDVDPKDWATSNASVIAQRVLGDVGENDIILLHDASESSVLAAFKIIDELKAQGYTFVTVEEILLE</sequence>